<comment type="caution">
    <text evidence="3">The sequence shown here is derived from an EMBL/GenBank/DDBJ whole genome shotgun (WGS) entry which is preliminary data.</text>
</comment>
<keyword evidence="4" id="KW-1185">Reference proteome</keyword>
<keyword evidence="2" id="KW-0812">Transmembrane</keyword>
<feature type="transmembrane region" description="Helical" evidence="2">
    <location>
        <begin position="193"/>
        <end position="213"/>
    </location>
</feature>
<protein>
    <submittedName>
        <fullName evidence="3">Uncharacterized protein</fullName>
    </submittedName>
</protein>
<feature type="transmembrane region" description="Helical" evidence="2">
    <location>
        <begin position="316"/>
        <end position="337"/>
    </location>
</feature>
<reference evidence="3" key="1">
    <citation type="submission" date="2022-07" db="EMBL/GenBank/DDBJ databases">
        <title>Phylogenomic reconstructions and comparative analyses of Kickxellomycotina fungi.</title>
        <authorList>
            <person name="Reynolds N.K."/>
            <person name="Stajich J.E."/>
            <person name="Barry K."/>
            <person name="Grigoriev I.V."/>
            <person name="Crous P."/>
            <person name="Smith M.E."/>
        </authorList>
    </citation>
    <scope>NUCLEOTIDE SEQUENCE</scope>
    <source>
        <strain evidence="3">RSA 861</strain>
    </source>
</reference>
<dbReference type="OrthoDB" id="5571248at2759"/>
<dbReference type="EMBL" id="JANBPT010000180">
    <property type="protein sequence ID" value="KAJ1926238.1"/>
    <property type="molecule type" value="Genomic_DNA"/>
</dbReference>
<feature type="transmembrane region" description="Helical" evidence="2">
    <location>
        <begin position="277"/>
        <end position="295"/>
    </location>
</feature>
<feature type="transmembrane region" description="Helical" evidence="2">
    <location>
        <begin position="349"/>
        <end position="369"/>
    </location>
</feature>
<keyword evidence="2" id="KW-1133">Transmembrane helix</keyword>
<feature type="transmembrane region" description="Helical" evidence="2">
    <location>
        <begin position="161"/>
        <end position="181"/>
    </location>
</feature>
<evidence type="ECO:0000256" key="2">
    <source>
        <dbReference type="SAM" id="Phobius"/>
    </source>
</evidence>
<name>A0A9W8DVY7_9FUNG</name>
<evidence type="ECO:0000256" key="1">
    <source>
        <dbReference type="SAM" id="MobiDB-lite"/>
    </source>
</evidence>
<accession>A0A9W8DVY7</accession>
<dbReference type="AlphaFoldDB" id="A0A9W8DVY7"/>
<dbReference type="Proteomes" id="UP001150569">
    <property type="component" value="Unassembled WGS sequence"/>
</dbReference>
<evidence type="ECO:0000313" key="3">
    <source>
        <dbReference type="EMBL" id="KAJ1926238.1"/>
    </source>
</evidence>
<gene>
    <name evidence="3" type="ORF">IWQ60_003961</name>
</gene>
<evidence type="ECO:0000313" key="4">
    <source>
        <dbReference type="Proteomes" id="UP001150569"/>
    </source>
</evidence>
<organism evidence="3 4">
    <name type="scientific">Tieghemiomyces parasiticus</name>
    <dbReference type="NCBI Taxonomy" id="78921"/>
    <lineage>
        <taxon>Eukaryota</taxon>
        <taxon>Fungi</taxon>
        <taxon>Fungi incertae sedis</taxon>
        <taxon>Zoopagomycota</taxon>
        <taxon>Kickxellomycotina</taxon>
        <taxon>Dimargaritomycetes</taxon>
        <taxon>Dimargaritales</taxon>
        <taxon>Dimargaritaceae</taxon>
        <taxon>Tieghemiomyces</taxon>
    </lineage>
</organism>
<feature type="region of interest" description="Disordered" evidence="1">
    <location>
        <begin position="504"/>
        <end position="535"/>
    </location>
</feature>
<feature type="transmembrane region" description="Helical" evidence="2">
    <location>
        <begin position="133"/>
        <end position="154"/>
    </location>
</feature>
<keyword evidence="2" id="KW-0472">Membrane</keyword>
<proteinExistence type="predicted"/>
<feature type="transmembrane region" description="Helical" evidence="2">
    <location>
        <begin position="234"/>
        <end position="257"/>
    </location>
</feature>
<sequence>MSALFITWSEAAKGGCREYAQLVSQLPALQKTWSTSQNGSLAYFLLAADSSSVDHFGAFDTNRYGNYRRHLDALADSGVARAFTLLLTSRAAGDILTQRLTRESDLDVVVRLVDERGPWNHLLASTGFHFQRWFFFALFLAAAAIVLACTGRLLYTQGWRLNLVVGLYLTVLVYLVTMAAIPLQGYLTPVQCGFHLLFMLPGFIATYCVILRWTRTVGRLYPPTTMVALVSVRLAPCTVVLTLITTTLGVALLTISYSASARLWSVQRAGILTLQYAALPSFVLQLLSSAFLAVRTRCHVNRSPLTSSGLSALRRFTLLVGLLTLGWLLVALALLLTLTGRVVERPSLYLGRIVLHQLGALVLSTIVLIDLSMHRYRDAPTIVTATATSTVTNASVIDVPLNAELSTARSGGPLSFTAKPTKSKLTMAISSSSFFHFTSSSPMVADRPSTCLGKGLMDSTVHREPLHSNATRRAFTLPSLPPAAQFLKRTVGSRSGHQRLASMQDVSPVMSAPSFNTAPGGSSHRNDSLSPLASTPELRFQDDAYFTASP</sequence>